<evidence type="ECO:0000256" key="9">
    <source>
        <dbReference type="ARBA" id="ARBA00047746"/>
    </source>
</evidence>
<comment type="cofactor">
    <cofactor evidence="1">
        <name>Mn(2+)</name>
        <dbReference type="ChEBI" id="CHEBI:29035"/>
    </cofactor>
</comment>
<dbReference type="Gene3D" id="3.90.1860.10">
    <property type="entry name" value="tRNA-splicing ligase RtcB"/>
    <property type="match status" value="1"/>
</dbReference>
<evidence type="ECO:0000313" key="11">
    <source>
        <dbReference type="Proteomes" id="UP001230807"/>
    </source>
</evidence>
<evidence type="ECO:0000313" key="10">
    <source>
        <dbReference type="EMBL" id="MDL5377445.1"/>
    </source>
</evidence>
<evidence type="ECO:0000256" key="8">
    <source>
        <dbReference type="ARBA" id="ARBA00023211"/>
    </source>
</evidence>
<evidence type="ECO:0000256" key="1">
    <source>
        <dbReference type="ARBA" id="ARBA00001936"/>
    </source>
</evidence>
<evidence type="ECO:0000256" key="3">
    <source>
        <dbReference type="ARBA" id="ARBA00022598"/>
    </source>
</evidence>
<dbReference type="EC" id="6.5.1.8" evidence="2"/>
<evidence type="ECO:0000256" key="4">
    <source>
        <dbReference type="ARBA" id="ARBA00022723"/>
    </source>
</evidence>
<protein>
    <recommendedName>
        <fullName evidence="2">3'-phosphate/5'-hydroxy nucleic acid ligase</fullName>
        <ecNumber evidence="2">6.5.1.8</ecNumber>
    </recommendedName>
</protein>
<dbReference type="PANTHER" id="PTHR43749">
    <property type="entry name" value="RNA-SPLICING LIGASE RTCB"/>
    <property type="match status" value="1"/>
</dbReference>
<reference evidence="10 11" key="1">
    <citation type="submission" date="2023-06" db="EMBL/GenBank/DDBJ databases">
        <title>Influencing factors and mechanism of Cr(VI) reduction by facultative anaerobic Exiguobacterium sp. PY14.</title>
        <authorList>
            <person name="Zou L."/>
        </authorList>
    </citation>
    <scope>NUCLEOTIDE SEQUENCE [LARGE SCALE GENOMIC DNA]</scope>
    <source>
        <strain evidence="10 11">PY14</strain>
    </source>
</reference>
<gene>
    <name evidence="10" type="ORF">QR695_10555</name>
</gene>
<dbReference type="InterPro" id="IPR052915">
    <property type="entry name" value="RtcB-like"/>
</dbReference>
<dbReference type="Pfam" id="PF01139">
    <property type="entry name" value="RtcB"/>
    <property type="match status" value="2"/>
</dbReference>
<dbReference type="RefSeq" id="WP_214833249.1">
    <property type="nucleotide sequence ID" value="NZ_CP183077.1"/>
</dbReference>
<evidence type="ECO:0000256" key="5">
    <source>
        <dbReference type="ARBA" id="ARBA00022741"/>
    </source>
</evidence>
<dbReference type="InterPro" id="IPR001233">
    <property type="entry name" value="RtcB"/>
</dbReference>
<dbReference type="EMBL" id="JASWER010000008">
    <property type="protein sequence ID" value="MDL5377445.1"/>
    <property type="molecule type" value="Genomic_DNA"/>
</dbReference>
<name>A0ABT7MQL5_9BACL</name>
<keyword evidence="6" id="KW-0692">RNA repair</keyword>
<dbReference type="SUPFAM" id="SSF103365">
    <property type="entry name" value="Hypothetical protein PH1602"/>
    <property type="match status" value="1"/>
</dbReference>
<proteinExistence type="predicted"/>
<sequence>MEIIGKHNRAKVFNERIDDMTRAQIQTLVDQPFTQGASIRIMPDMHAGKGSVVGTTMTIHDKVVPNLVGVDLGCGMLCTEIKVKRIDFQRLDDVIRQYVPSGMNIRDAAHPYASELPLEDVRAPYKLDRALRSVGTLGSGNHFIEVNRDEAGRTFLVIHSGSRHLGVQIADHYQQLAVEHMMKTADIRDEIERMKATGRERDIAAYLETEREARKHVRDLAYVEGEAMEDYMHDVRIAQQYAAANRLAMTDVIVEAMNWNVVDQFDTVHNYIDHDAMMLRKGAISARDGERVIIPMNMRDGSLICTGKGNPDWNFSGPHGAGRVMSRSAARKRVDFNEFKKSMADVWSSSVRPSTIDESPFVYKSMKEIVRYIEPAVTINQIIKPLYNFKAN</sequence>
<comment type="catalytic activity">
    <reaction evidence="9">
        <text>a 3'-end 3'-phospho-ribonucleotide-RNA + a 5'-end dephospho-ribonucleoside-RNA + GTP = a ribonucleotidyl-ribonucleotide-RNA + GMP + diphosphate</text>
        <dbReference type="Rhea" id="RHEA:68076"/>
        <dbReference type="Rhea" id="RHEA-COMP:10463"/>
        <dbReference type="Rhea" id="RHEA-COMP:13936"/>
        <dbReference type="Rhea" id="RHEA-COMP:17355"/>
        <dbReference type="ChEBI" id="CHEBI:33019"/>
        <dbReference type="ChEBI" id="CHEBI:37565"/>
        <dbReference type="ChEBI" id="CHEBI:58115"/>
        <dbReference type="ChEBI" id="CHEBI:83062"/>
        <dbReference type="ChEBI" id="CHEBI:138284"/>
        <dbReference type="ChEBI" id="CHEBI:173118"/>
        <dbReference type="EC" id="6.5.1.8"/>
    </reaction>
</comment>
<dbReference type="Proteomes" id="UP001230807">
    <property type="component" value="Unassembled WGS sequence"/>
</dbReference>
<comment type="caution">
    <text evidence="10">The sequence shown here is derived from an EMBL/GenBank/DDBJ whole genome shotgun (WGS) entry which is preliminary data.</text>
</comment>
<organism evidence="10 11">
    <name type="scientific">Exiguobacterium mexicanum</name>
    <dbReference type="NCBI Taxonomy" id="340146"/>
    <lineage>
        <taxon>Bacteria</taxon>
        <taxon>Bacillati</taxon>
        <taxon>Bacillota</taxon>
        <taxon>Bacilli</taxon>
        <taxon>Bacillales</taxon>
        <taxon>Bacillales Family XII. Incertae Sedis</taxon>
        <taxon>Exiguobacterium</taxon>
    </lineage>
</organism>
<evidence type="ECO:0000256" key="2">
    <source>
        <dbReference type="ARBA" id="ARBA00012726"/>
    </source>
</evidence>
<accession>A0ABT7MQL5</accession>
<keyword evidence="8" id="KW-0464">Manganese</keyword>
<keyword evidence="5" id="KW-0547">Nucleotide-binding</keyword>
<evidence type="ECO:0000256" key="7">
    <source>
        <dbReference type="ARBA" id="ARBA00023134"/>
    </source>
</evidence>
<keyword evidence="4" id="KW-0479">Metal-binding</keyword>
<keyword evidence="3" id="KW-0436">Ligase</keyword>
<keyword evidence="11" id="KW-1185">Reference proteome</keyword>
<evidence type="ECO:0000256" key="6">
    <source>
        <dbReference type="ARBA" id="ARBA00022800"/>
    </source>
</evidence>
<dbReference type="InterPro" id="IPR036025">
    <property type="entry name" value="RtcB-like_sf"/>
</dbReference>
<dbReference type="PANTHER" id="PTHR43749:SF2">
    <property type="entry name" value="RNA-SPLICING LIGASE RTCB"/>
    <property type="match status" value="1"/>
</dbReference>
<keyword evidence="7" id="KW-0342">GTP-binding</keyword>